<dbReference type="Pfam" id="PF02545">
    <property type="entry name" value="Maf"/>
    <property type="match status" value="1"/>
</dbReference>
<comment type="catalytic activity">
    <reaction evidence="4">
        <text>dTTP + H2O = dTMP + diphosphate + H(+)</text>
        <dbReference type="Rhea" id="RHEA:28534"/>
        <dbReference type="ChEBI" id="CHEBI:15377"/>
        <dbReference type="ChEBI" id="CHEBI:15378"/>
        <dbReference type="ChEBI" id="CHEBI:33019"/>
        <dbReference type="ChEBI" id="CHEBI:37568"/>
        <dbReference type="ChEBI" id="CHEBI:63528"/>
        <dbReference type="EC" id="3.6.1.9"/>
    </reaction>
</comment>
<dbReference type="NCBIfam" id="TIGR00172">
    <property type="entry name" value="maf"/>
    <property type="match status" value="1"/>
</dbReference>
<keyword evidence="6" id="KW-1185">Reference proteome</keyword>
<feature type="site" description="Important for substrate specificity" evidence="4">
    <location>
        <position position="77"/>
    </location>
</feature>
<dbReference type="AlphaFoldDB" id="A0A7X6IB00"/>
<dbReference type="InterPro" id="IPR029001">
    <property type="entry name" value="ITPase-like_fam"/>
</dbReference>
<dbReference type="GO" id="GO:0005737">
    <property type="term" value="C:cytoplasm"/>
    <property type="evidence" value="ECO:0007669"/>
    <property type="project" value="UniProtKB-SubCell"/>
</dbReference>
<organism evidence="5 6">
    <name type="scientific">Candidatus Manganitrophus noduliformans</name>
    <dbReference type="NCBI Taxonomy" id="2606439"/>
    <lineage>
        <taxon>Bacteria</taxon>
        <taxon>Pseudomonadati</taxon>
        <taxon>Nitrospirota</taxon>
        <taxon>Nitrospiria</taxon>
        <taxon>Candidatus Troglogloeales</taxon>
        <taxon>Candidatus Manganitrophaceae</taxon>
        <taxon>Candidatus Manganitrophus</taxon>
    </lineage>
</organism>
<dbReference type="EMBL" id="VTOW01000002">
    <property type="protein sequence ID" value="NKE70930.1"/>
    <property type="molecule type" value="Genomic_DNA"/>
</dbReference>
<protein>
    <recommendedName>
        <fullName evidence="4">dTTP/UTP pyrophosphatase</fullName>
        <shortName evidence="4">dTTPase/UTPase</shortName>
        <ecNumber evidence="4">3.6.1.9</ecNumber>
    </recommendedName>
    <alternativeName>
        <fullName evidence="4">Nucleoside triphosphate pyrophosphatase</fullName>
    </alternativeName>
    <alternativeName>
        <fullName evidence="4">Nucleotide pyrophosphatase</fullName>
        <shortName evidence="4">Nucleotide PPase</shortName>
    </alternativeName>
</protein>
<dbReference type="SUPFAM" id="SSF52972">
    <property type="entry name" value="ITPase-like"/>
    <property type="match status" value="1"/>
</dbReference>
<feature type="site" description="Important for substrate specificity" evidence="4">
    <location>
        <position position="161"/>
    </location>
</feature>
<dbReference type="Proteomes" id="UP000534783">
    <property type="component" value="Unassembled WGS sequence"/>
</dbReference>
<dbReference type="RefSeq" id="WP_168059279.1">
    <property type="nucleotide sequence ID" value="NZ_VTOW01000002.1"/>
</dbReference>
<feature type="site" description="Important for substrate specificity" evidence="4">
    <location>
        <position position="19"/>
    </location>
</feature>
<reference evidence="5 6" key="1">
    <citation type="journal article" date="2020" name="Nature">
        <title>Bacterial chemolithoautotrophy via manganese oxidation.</title>
        <authorList>
            <person name="Yu H."/>
            <person name="Leadbetter J.R."/>
        </authorList>
    </citation>
    <scope>NUCLEOTIDE SEQUENCE [LARGE SCALE GENOMIC DNA]</scope>
    <source>
        <strain evidence="5 6">Mn-1</strain>
    </source>
</reference>
<gene>
    <name evidence="5" type="primary">maf</name>
    <name evidence="5" type="ORF">MNODULE_09280</name>
</gene>
<feature type="active site" description="Proton acceptor" evidence="4">
    <location>
        <position position="76"/>
    </location>
</feature>
<dbReference type="CDD" id="cd00555">
    <property type="entry name" value="Maf"/>
    <property type="match status" value="1"/>
</dbReference>
<keyword evidence="4" id="KW-0963">Cytoplasm</keyword>
<proteinExistence type="inferred from homology"/>
<sequence length="216" mass="24300">MSPPSGARREIILASTSPRRREILSLLGLPFRIVPPDFEEILSEGRSIAEEVTAFAEGKARSVVKEFPEGVIIGSDTLIECEGEKVGKPRDPEDAKRILRRLSGRSHRIWTAVSLIDPHQPPTETSVETIRVLMKPIAEDEIDRYVATGEPLDKAGAYSLQGEGRRFIERLEGDYLAAVGLTLKPIVSFLRRHAIAVPLDLERLYRERDFLNWNTF</sequence>
<comment type="caution">
    <text evidence="4">Lacks conserved residue(s) required for the propagation of feature annotation.</text>
</comment>
<dbReference type="Gene3D" id="3.90.950.10">
    <property type="match status" value="1"/>
</dbReference>
<evidence type="ECO:0000313" key="6">
    <source>
        <dbReference type="Proteomes" id="UP000534783"/>
    </source>
</evidence>
<dbReference type="InterPro" id="IPR003697">
    <property type="entry name" value="Maf-like"/>
</dbReference>
<evidence type="ECO:0000313" key="5">
    <source>
        <dbReference type="EMBL" id="NKE70930.1"/>
    </source>
</evidence>
<dbReference type="HAMAP" id="MF_00528">
    <property type="entry name" value="Maf"/>
    <property type="match status" value="1"/>
</dbReference>
<name>A0A7X6IB00_9BACT</name>
<comment type="function">
    <text evidence="4">Nucleoside triphosphate pyrophosphatase that hydrolyzes dTTP and UTP. May have a dual role in cell division arrest and in preventing the incorporation of modified nucleotides into cellular nucleic acids.</text>
</comment>
<comment type="cofactor">
    <cofactor evidence="1 4">
        <name>a divalent metal cation</name>
        <dbReference type="ChEBI" id="CHEBI:60240"/>
    </cofactor>
</comment>
<evidence type="ECO:0000256" key="2">
    <source>
        <dbReference type="ARBA" id="ARBA00022801"/>
    </source>
</evidence>
<dbReference type="GO" id="GO:0009117">
    <property type="term" value="P:nucleotide metabolic process"/>
    <property type="evidence" value="ECO:0007669"/>
    <property type="project" value="UniProtKB-KW"/>
</dbReference>
<comment type="catalytic activity">
    <reaction evidence="4">
        <text>UTP + H2O = UMP + diphosphate + H(+)</text>
        <dbReference type="Rhea" id="RHEA:29395"/>
        <dbReference type="ChEBI" id="CHEBI:15377"/>
        <dbReference type="ChEBI" id="CHEBI:15378"/>
        <dbReference type="ChEBI" id="CHEBI:33019"/>
        <dbReference type="ChEBI" id="CHEBI:46398"/>
        <dbReference type="ChEBI" id="CHEBI:57865"/>
        <dbReference type="EC" id="3.6.1.9"/>
    </reaction>
</comment>
<evidence type="ECO:0000256" key="3">
    <source>
        <dbReference type="ARBA" id="ARBA00023080"/>
    </source>
</evidence>
<evidence type="ECO:0000256" key="4">
    <source>
        <dbReference type="HAMAP-Rule" id="MF_00528"/>
    </source>
</evidence>
<dbReference type="PANTHER" id="PTHR43213">
    <property type="entry name" value="BIFUNCTIONAL DTTP/UTP PYROPHOSPHATASE/METHYLTRANSFERASE PROTEIN-RELATED"/>
    <property type="match status" value="1"/>
</dbReference>
<accession>A0A7X6IB00</accession>
<dbReference type="GO" id="GO:0047429">
    <property type="term" value="F:nucleoside triphosphate diphosphatase activity"/>
    <property type="evidence" value="ECO:0007669"/>
    <property type="project" value="UniProtKB-EC"/>
</dbReference>
<comment type="similarity">
    <text evidence="4">Belongs to the Maf family. YhdE subfamily.</text>
</comment>
<keyword evidence="2 4" id="KW-0378">Hydrolase</keyword>
<keyword evidence="3 4" id="KW-0546">Nucleotide metabolism</keyword>
<dbReference type="PANTHER" id="PTHR43213:SF5">
    <property type="entry name" value="BIFUNCTIONAL DTTP_UTP PYROPHOSPHATASE_METHYLTRANSFERASE PROTEIN-RELATED"/>
    <property type="match status" value="1"/>
</dbReference>
<dbReference type="PIRSF" id="PIRSF006305">
    <property type="entry name" value="Maf"/>
    <property type="match status" value="1"/>
</dbReference>
<evidence type="ECO:0000256" key="1">
    <source>
        <dbReference type="ARBA" id="ARBA00001968"/>
    </source>
</evidence>
<comment type="subcellular location">
    <subcellularLocation>
        <location evidence="4">Cytoplasm</location>
    </subcellularLocation>
</comment>
<comment type="caution">
    <text evidence="5">The sequence shown here is derived from an EMBL/GenBank/DDBJ whole genome shotgun (WGS) entry which is preliminary data.</text>
</comment>
<dbReference type="EC" id="3.6.1.9" evidence="4"/>